<dbReference type="KEGG" id="twi:Thewi_1492"/>
<keyword evidence="3" id="KW-1185">Reference proteome</keyword>
<name>G2MRB6_9THEO</name>
<dbReference type="Pfam" id="PF09823">
    <property type="entry name" value="DUF2357"/>
    <property type="match status" value="1"/>
</dbReference>
<evidence type="ECO:0000313" key="3">
    <source>
        <dbReference type="Proteomes" id="UP000008276"/>
    </source>
</evidence>
<dbReference type="Proteomes" id="UP000008276">
    <property type="component" value="Chromosome"/>
</dbReference>
<dbReference type="RefSeq" id="WP_014062981.1">
    <property type="nucleotide sequence ID" value="NC_015958.1"/>
</dbReference>
<evidence type="ECO:0000313" key="2">
    <source>
        <dbReference type="EMBL" id="AEM78913.1"/>
    </source>
</evidence>
<dbReference type="Pfam" id="PF04411">
    <property type="entry name" value="PDDEXK_7"/>
    <property type="match status" value="1"/>
</dbReference>
<dbReference type="REBASE" id="40054">
    <property type="entry name" value="TwiB1McrBP"/>
</dbReference>
<dbReference type="EMBL" id="CP002991">
    <property type="protein sequence ID" value="AEM78913.1"/>
    <property type="molecule type" value="Genomic_DNA"/>
</dbReference>
<gene>
    <name evidence="2" type="ORF">Thewi_1492</name>
</gene>
<accession>G2MRB6</accession>
<dbReference type="HOGENOM" id="CLU_018970_0_0_9"/>
<feature type="domain" description="DUF2357" evidence="1">
    <location>
        <begin position="119"/>
        <end position="361"/>
    </location>
</feature>
<dbReference type="InterPro" id="IPR007505">
    <property type="entry name" value="PDDEXK_7"/>
</dbReference>
<protein>
    <recommendedName>
        <fullName evidence="1">DUF2357 domain-containing protein</fullName>
    </recommendedName>
</protein>
<organism evidence="2 3">
    <name type="scientific">Thermoanaerobacter wiegelii Rt8.B1</name>
    <dbReference type="NCBI Taxonomy" id="697303"/>
    <lineage>
        <taxon>Bacteria</taxon>
        <taxon>Bacillati</taxon>
        <taxon>Bacillota</taxon>
        <taxon>Clostridia</taxon>
        <taxon>Thermoanaerobacterales</taxon>
        <taxon>Thermoanaerobacteraceae</taxon>
        <taxon>Thermoanaerobacter</taxon>
    </lineage>
</organism>
<dbReference type="eggNOG" id="COG1700">
    <property type="taxonomic scope" value="Bacteria"/>
</dbReference>
<reference evidence="2 3" key="1">
    <citation type="submission" date="2011-08" db="EMBL/GenBank/DDBJ databases">
        <title>Complete sequence of Thermoanaerobacter wiegelii Rt8.B1.</title>
        <authorList>
            <consortium name="US DOE Joint Genome Institute"/>
            <person name="Lucas S."/>
            <person name="Han J."/>
            <person name="Lapidus A."/>
            <person name="Cheng J.-F."/>
            <person name="Goodwin L."/>
            <person name="Pitluck S."/>
            <person name="Peters L."/>
            <person name="Mikhailova N."/>
            <person name="Zeytun A."/>
            <person name="Daligault H."/>
            <person name="Detter J.C."/>
            <person name="Han C."/>
            <person name="Tapia R."/>
            <person name="Land M."/>
            <person name="Hauser L."/>
            <person name="Kyrpides N."/>
            <person name="Ivanova N."/>
            <person name="Pagani I."/>
            <person name="Hemme C."/>
            <person name="Woyke T."/>
        </authorList>
    </citation>
    <scope>NUCLEOTIDE SEQUENCE [LARGE SCALE GENOMIC DNA]</scope>
    <source>
        <strain evidence="2 3">Rt8.B1</strain>
    </source>
</reference>
<evidence type="ECO:0000259" key="1">
    <source>
        <dbReference type="Pfam" id="PF09823"/>
    </source>
</evidence>
<dbReference type="STRING" id="697303.Thewi_1492"/>
<dbReference type="InterPro" id="IPR018633">
    <property type="entry name" value="DUF2357"/>
</dbReference>
<sequence length="826" mass="97713">MDLRHTGSDVDLLYISTPKFDFSIKSNPYHPNVGALDINKNIKAKIYISCTEYTAEIYSPIENKMVPYTGDSYPLFYEQQNYEIVIEKKTDDDVLFWHENINIRNKVRFVGASKRVLSGIINFKNDIGYSELIMLVNNREYLKVTIEVFPSKIDYQKDYYALLQDINNELYNLTFDFYKRTYFYSMTKNKVGNSLTEFFAIINQVFDKLNKSIMIVLNMPHHVLKKDREILKYYTAKRVDREGIKWINKHPQYVKNINGEIIVDKVFSVKSSITYDTYENRLVKYIIKSIIKKLNLVKKNYEKESSIVDENIKKSIEAMIYKLGRHLNYSFLKDVGDIYTMNSLSLVLNMAPGYKDVYKYYIMLLKGLMIREYIFKISMKDLAILYEYWCFIKLNSILREKYSLVKQGIIKFNNRGLTVTLTKGEETRVEYQNPKNGEIYSLVYNKKFRYDNIPTTPQMPDSILSLSKVGSNTIFKYVLDAKYKINPAVVDTDYYNKYRSPGPEEEDINTMHRYRDAIVYENKNNKNFEKMVFGAFILFPYSDEEKYKEHHFYKSIEKVNVGGLPFLPGSTKLVEKLIDDLINNSFESAFEDSVFQGGTYEYLDQVKFDDKEVLVAPLSSKEQLEINLKYNFYHIPYKNIKSSGIKFKYVAIYQSIKKFDKEAGIHYYGRIKGFEIVKRKDIKEIPKDSDELYVKFEIEKWKKLEIPITCGPFGVTNRIYTNLFLLKNAKNVSELCIKTKEDYRLYLELKRLYEHQEEFLKVNINSKMIDENTKITGFKIGNLTIFINEGYYYIYKDDILRDKIPIEEFSKRPNAIIKRIRREIQQ</sequence>
<dbReference type="AlphaFoldDB" id="G2MRB6"/>
<proteinExistence type="predicted"/>